<dbReference type="AlphaFoldDB" id="A0A3R9S410"/>
<name>A0A3R9S410_ACIBA</name>
<protein>
    <submittedName>
        <fullName evidence="2">Prepilin-type N-terminal cleavage/methylation domain-containing protein</fullName>
    </submittedName>
</protein>
<keyword evidence="1" id="KW-0472">Membrane</keyword>
<dbReference type="EMBL" id="RFDI01001072">
    <property type="protein sequence ID" value="RSR49486.1"/>
    <property type="molecule type" value="Genomic_DNA"/>
</dbReference>
<keyword evidence="1" id="KW-0812">Transmembrane</keyword>
<organism evidence="2 3">
    <name type="scientific">Acinetobacter baumannii</name>
    <dbReference type="NCBI Taxonomy" id="470"/>
    <lineage>
        <taxon>Bacteria</taxon>
        <taxon>Pseudomonadati</taxon>
        <taxon>Pseudomonadota</taxon>
        <taxon>Gammaproteobacteria</taxon>
        <taxon>Moraxellales</taxon>
        <taxon>Moraxellaceae</taxon>
        <taxon>Acinetobacter</taxon>
        <taxon>Acinetobacter calcoaceticus/baumannii complex</taxon>
    </lineage>
</organism>
<sequence>MAQSFISNKEQGFTLIELIVALALGLILVAAATQLFIGGLLSSRLQKANAEIQDSGIFGLEYMARDIRLLNYGNVVNPQLTDTTPWGGIVLT</sequence>
<dbReference type="InterPro" id="IPR012902">
    <property type="entry name" value="N_methyl_site"/>
</dbReference>
<accession>A0A3R9S410</accession>
<dbReference type="SUPFAM" id="SSF54523">
    <property type="entry name" value="Pili subunits"/>
    <property type="match status" value="1"/>
</dbReference>
<reference evidence="2 3" key="1">
    <citation type="submission" date="2018-10" db="EMBL/GenBank/DDBJ databases">
        <title>GWAS and RNA-Seq identify cryptic mechanisms of antimicrobial resistance in Acinetobacter baumannii.</title>
        <authorList>
            <person name="Sahl J.W."/>
        </authorList>
    </citation>
    <scope>NUCLEOTIDE SEQUENCE [LARGE SCALE GENOMIC DNA]</scope>
    <source>
        <strain evidence="2 3">TG28175</strain>
    </source>
</reference>
<dbReference type="Proteomes" id="UP000280073">
    <property type="component" value="Unassembled WGS sequence"/>
</dbReference>
<evidence type="ECO:0000313" key="2">
    <source>
        <dbReference type="EMBL" id="RSR49486.1"/>
    </source>
</evidence>
<keyword evidence="1" id="KW-1133">Transmembrane helix</keyword>
<dbReference type="Pfam" id="PF07963">
    <property type="entry name" value="N_methyl"/>
    <property type="match status" value="1"/>
</dbReference>
<comment type="caution">
    <text evidence="2">The sequence shown here is derived from an EMBL/GenBank/DDBJ whole genome shotgun (WGS) entry which is preliminary data.</text>
</comment>
<dbReference type="InterPro" id="IPR045584">
    <property type="entry name" value="Pilin-like"/>
</dbReference>
<dbReference type="PROSITE" id="PS00409">
    <property type="entry name" value="PROKAR_NTER_METHYL"/>
    <property type="match status" value="1"/>
</dbReference>
<dbReference type="NCBIfam" id="TIGR02532">
    <property type="entry name" value="IV_pilin_GFxxxE"/>
    <property type="match status" value="1"/>
</dbReference>
<feature type="non-terminal residue" evidence="2">
    <location>
        <position position="92"/>
    </location>
</feature>
<feature type="transmembrane region" description="Helical" evidence="1">
    <location>
        <begin position="12"/>
        <end position="37"/>
    </location>
</feature>
<proteinExistence type="predicted"/>
<evidence type="ECO:0000256" key="1">
    <source>
        <dbReference type="SAM" id="Phobius"/>
    </source>
</evidence>
<evidence type="ECO:0000313" key="3">
    <source>
        <dbReference type="Proteomes" id="UP000280073"/>
    </source>
</evidence>
<gene>
    <name evidence="2" type="ORF">EA686_17620</name>
</gene>